<evidence type="ECO:0008006" key="15">
    <source>
        <dbReference type="Google" id="ProtNLM"/>
    </source>
</evidence>
<feature type="domain" description="Ion transport" evidence="12">
    <location>
        <begin position="227"/>
        <end position="374"/>
    </location>
</feature>
<dbReference type="GO" id="GO:0005249">
    <property type="term" value="F:voltage-gated potassium channel activity"/>
    <property type="evidence" value="ECO:0007669"/>
    <property type="project" value="InterPro"/>
</dbReference>
<proteinExistence type="predicted"/>
<comment type="subcellular location">
    <subcellularLocation>
        <location evidence="1">Cell membrane</location>
        <topology evidence="1">Multi-pass membrane protein</topology>
    </subcellularLocation>
</comment>
<dbReference type="InterPro" id="IPR027359">
    <property type="entry name" value="Volt_channel_dom_sf"/>
</dbReference>
<evidence type="ECO:0000256" key="8">
    <source>
        <dbReference type="ARBA" id="ARBA00023136"/>
    </source>
</evidence>
<dbReference type="CDD" id="cd23767">
    <property type="entry name" value="IQCD"/>
    <property type="match status" value="1"/>
</dbReference>
<evidence type="ECO:0000256" key="7">
    <source>
        <dbReference type="ARBA" id="ARBA00023065"/>
    </source>
</evidence>
<evidence type="ECO:0000256" key="3">
    <source>
        <dbReference type="ARBA" id="ARBA00022475"/>
    </source>
</evidence>
<evidence type="ECO:0000256" key="11">
    <source>
        <dbReference type="SAM" id="Phobius"/>
    </source>
</evidence>
<dbReference type="SUPFAM" id="SSF81324">
    <property type="entry name" value="Voltage-gated potassium channels"/>
    <property type="match status" value="1"/>
</dbReference>
<protein>
    <recommendedName>
        <fullName evidence="15">Potassium channel voltage dependent KCNQ C-terminal domain-containing protein</fullName>
    </recommendedName>
</protein>
<evidence type="ECO:0000259" key="12">
    <source>
        <dbReference type="Pfam" id="PF00520"/>
    </source>
</evidence>
<feature type="domain" description="Potassium channel voltage dependent KCNQ C-terminal" evidence="13">
    <location>
        <begin position="519"/>
        <end position="659"/>
    </location>
</feature>
<keyword evidence="2" id="KW-0813">Transport</keyword>
<gene>
    <name evidence="14" type="ORF">GSOID_T00025461001</name>
</gene>
<evidence type="ECO:0000256" key="10">
    <source>
        <dbReference type="ARBA" id="ARBA00034430"/>
    </source>
</evidence>
<dbReference type="Proteomes" id="UP000011014">
    <property type="component" value="Unassembled WGS sequence"/>
</dbReference>
<keyword evidence="7" id="KW-0406">Ion transport</keyword>
<dbReference type="Gene3D" id="1.10.287.70">
    <property type="match status" value="1"/>
</dbReference>
<dbReference type="Gene3D" id="6.10.140.1910">
    <property type="match status" value="2"/>
</dbReference>
<feature type="transmembrane region" description="Helical" evidence="11">
    <location>
        <begin position="406"/>
        <end position="431"/>
    </location>
</feature>
<keyword evidence="3" id="KW-1003">Cell membrane</keyword>
<dbReference type="InterPro" id="IPR013821">
    <property type="entry name" value="K_chnl_volt-dep_KCNQ_C"/>
</dbReference>
<feature type="transmembrane region" description="Helical" evidence="11">
    <location>
        <begin position="224"/>
        <end position="245"/>
    </location>
</feature>
<dbReference type="Pfam" id="PF03520">
    <property type="entry name" value="KCNQ_channel"/>
    <property type="match status" value="1"/>
</dbReference>
<feature type="transmembrane region" description="Helical" evidence="11">
    <location>
        <begin position="305"/>
        <end position="326"/>
    </location>
</feature>
<reference evidence="14" key="1">
    <citation type="journal article" date="2010" name="Science">
        <title>Plasticity of animal genome architecture unmasked by rapid evolution of a pelagic tunicate.</title>
        <authorList>
            <person name="Denoeud F."/>
            <person name="Henriet S."/>
            <person name="Mungpakdee S."/>
            <person name="Aury J.M."/>
            <person name="Da Silva C."/>
            <person name="Brinkmann H."/>
            <person name="Mikhaleva J."/>
            <person name="Olsen L.C."/>
            <person name="Jubin C."/>
            <person name="Canestro C."/>
            <person name="Bouquet J.M."/>
            <person name="Danks G."/>
            <person name="Poulain J."/>
            <person name="Campsteijn C."/>
            <person name="Adamski M."/>
            <person name="Cross I."/>
            <person name="Yadetie F."/>
            <person name="Muffato M."/>
            <person name="Louis A."/>
            <person name="Butcher S."/>
            <person name="Tsagkogeorga G."/>
            <person name="Konrad A."/>
            <person name="Singh S."/>
            <person name="Jensen M.F."/>
            <person name="Cong E.H."/>
            <person name="Eikeseth-Otteraa H."/>
            <person name="Noel B."/>
            <person name="Anthouard V."/>
            <person name="Porcel B.M."/>
            <person name="Kachouri-Lafond R."/>
            <person name="Nishino A."/>
            <person name="Ugolini M."/>
            <person name="Chourrout P."/>
            <person name="Nishida H."/>
            <person name="Aasland R."/>
            <person name="Huzurbazar S."/>
            <person name="Westhof E."/>
            <person name="Delsuc F."/>
            <person name="Lehrach H."/>
            <person name="Reinhardt R."/>
            <person name="Weissenbach J."/>
            <person name="Roy S.W."/>
            <person name="Artiguenave F."/>
            <person name="Postlethwait J.H."/>
            <person name="Manak J.R."/>
            <person name="Thompson E.M."/>
            <person name="Jaillon O."/>
            <person name="Du Pasquier L."/>
            <person name="Boudinot P."/>
            <person name="Liberles D.A."/>
            <person name="Volff J.N."/>
            <person name="Philippe H."/>
            <person name="Lenhard B."/>
            <person name="Roest Crollius H."/>
            <person name="Wincker P."/>
            <person name="Chourrout D."/>
        </authorList>
    </citation>
    <scope>NUCLEOTIDE SEQUENCE [LARGE SCALE GENOMIC DNA]</scope>
</reference>
<keyword evidence="5" id="KW-0630">Potassium</keyword>
<sequence>MIPYKKTNFFANKEMDFFPGKDSPIVLNPFKTKLYNFFERPTFAFRDSWTTACSLYHISSSLFFGSSLFSALMSHNPQRGASFRPFFLLALYIFANLSYGRHQACTAGARIQAEIQIHCCACFASHFNEIPNQLWQSTSSTHSGVPIYRRNAEPKLKVGRIRDTEYHEQKLKRLQQGNGKGRSRPWLPKSAGAKDTYSFIYHHLQPNIYNILERPVFNRHTISTYYHIYTFLLVFACLILTMFISGETYDDEVITVSSSEQVLNILEKIIMVQFTFEYILRLWSAGCRSRYQGLLGRLLFARRPFCIIDLMVVIASWILIFGHLTIEKGLFAASALRALRFLQIIRMVRVDRRGGTWKLLGSVVYAHSKELLTLHNLNFVRRRKCPYLPLSYIRNKVPATSTGQTIAAFFAVVGMAFFALPAGILGTGFALKVQEQHRQKHFARRRNPAALLIQAVWRNYAADEESTSTATWSQARSALVSKKDKSKNNIKTLFSFSPQLINDELFPSVRRVSATKHAQLHSPALKTSSEMEQNGIAEDDEDEYLTSDNQLTEKQKTALRFIRMMKFCVAKRKFKEALRPYDVKDVIEQYSAGHVDMLARVKLLQNRMENILGVTSSIELDRKNGPSAGYISRNSMNGRMITLEKKVSDIDDKLDTILGALNALKSHPSETQHVLTIPPSPVSERRPVFRNRGALGVDTSEDTQN</sequence>
<evidence type="ECO:0000259" key="13">
    <source>
        <dbReference type="Pfam" id="PF03520"/>
    </source>
</evidence>
<dbReference type="PANTHER" id="PTHR47735:SF9">
    <property type="entry name" value="POTASSIUM VOLTAGE-GATED CHANNEL SUBFAMILY KQT MEMBER 4-LIKE ISOFORM X1"/>
    <property type="match status" value="1"/>
</dbReference>
<dbReference type="PRINTS" id="PR01459">
    <property type="entry name" value="KCNQCHANNEL"/>
</dbReference>
<keyword evidence="4 11" id="KW-0812">Transmembrane</keyword>
<evidence type="ECO:0000256" key="4">
    <source>
        <dbReference type="ARBA" id="ARBA00022692"/>
    </source>
</evidence>
<organism evidence="14">
    <name type="scientific">Oikopleura dioica</name>
    <name type="common">Tunicate</name>
    <dbReference type="NCBI Taxonomy" id="34765"/>
    <lineage>
        <taxon>Eukaryota</taxon>
        <taxon>Metazoa</taxon>
        <taxon>Chordata</taxon>
        <taxon>Tunicata</taxon>
        <taxon>Appendicularia</taxon>
        <taxon>Copelata</taxon>
        <taxon>Oikopleuridae</taxon>
        <taxon>Oikopleura</taxon>
    </lineage>
</organism>
<feature type="transmembrane region" description="Helical" evidence="11">
    <location>
        <begin position="55"/>
        <end position="75"/>
    </location>
</feature>
<evidence type="ECO:0000256" key="2">
    <source>
        <dbReference type="ARBA" id="ARBA00022448"/>
    </source>
</evidence>
<dbReference type="GO" id="GO:0008076">
    <property type="term" value="C:voltage-gated potassium channel complex"/>
    <property type="evidence" value="ECO:0007669"/>
    <property type="project" value="TreeGrafter"/>
</dbReference>
<accession>E4Y7F0</accession>
<keyword evidence="8 11" id="KW-0472">Membrane</keyword>
<dbReference type="EMBL" id="FN654307">
    <property type="protein sequence ID" value="CBY31550.1"/>
    <property type="molecule type" value="Genomic_DNA"/>
</dbReference>
<dbReference type="Pfam" id="PF00520">
    <property type="entry name" value="Ion_trans"/>
    <property type="match status" value="1"/>
</dbReference>
<comment type="catalytic activity">
    <reaction evidence="10">
        <text>K(+)(in) = K(+)(out)</text>
        <dbReference type="Rhea" id="RHEA:29463"/>
        <dbReference type="ChEBI" id="CHEBI:29103"/>
    </reaction>
</comment>
<name>E4Y7F0_OIKDI</name>
<feature type="transmembrane region" description="Helical" evidence="11">
    <location>
        <begin position="265"/>
        <end position="284"/>
    </location>
</feature>
<feature type="transmembrane region" description="Helical" evidence="11">
    <location>
        <begin position="81"/>
        <end position="100"/>
    </location>
</feature>
<keyword evidence="9" id="KW-0407">Ion channel</keyword>
<dbReference type="InterPro" id="IPR003937">
    <property type="entry name" value="K_chnl_volt-dep_KCNQ"/>
</dbReference>
<dbReference type="PANTHER" id="PTHR47735">
    <property type="entry name" value="POTASSIUM VOLTAGE-GATED CHANNEL SUBFAMILY KQT MEMBER 4"/>
    <property type="match status" value="1"/>
</dbReference>
<evidence type="ECO:0000256" key="5">
    <source>
        <dbReference type="ARBA" id="ARBA00022958"/>
    </source>
</evidence>
<dbReference type="AlphaFoldDB" id="E4Y7F0"/>
<dbReference type="Gene3D" id="1.20.120.350">
    <property type="entry name" value="Voltage-gated potassium channels. Chain C"/>
    <property type="match status" value="1"/>
</dbReference>
<evidence type="ECO:0000256" key="9">
    <source>
        <dbReference type="ARBA" id="ARBA00023303"/>
    </source>
</evidence>
<dbReference type="InterPro" id="IPR005821">
    <property type="entry name" value="Ion_trans_dom"/>
</dbReference>
<evidence type="ECO:0000313" key="14">
    <source>
        <dbReference type="EMBL" id="CBY31550.1"/>
    </source>
</evidence>
<evidence type="ECO:0000256" key="6">
    <source>
        <dbReference type="ARBA" id="ARBA00022989"/>
    </source>
</evidence>
<keyword evidence="6 11" id="KW-1133">Transmembrane helix</keyword>
<evidence type="ECO:0000256" key="1">
    <source>
        <dbReference type="ARBA" id="ARBA00004651"/>
    </source>
</evidence>